<dbReference type="InterPro" id="IPR003417">
    <property type="entry name" value="CBF_beta"/>
</dbReference>
<evidence type="ECO:0000256" key="1">
    <source>
        <dbReference type="ARBA" id="ARBA00004123"/>
    </source>
</evidence>
<feature type="region of interest" description="Disordered" evidence="4">
    <location>
        <begin position="188"/>
        <end position="215"/>
    </location>
</feature>
<dbReference type="FunFam" id="2.40.250.10:FF:000001">
    <property type="entry name" value="Core-binding factor subunit beta"/>
    <property type="match status" value="1"/>
</dbReference>
<dbReference type="OrthoDB" id="10026505at2759"/>
<dbReference type="EMBL" id="UYJE01000257">
    <property type="protein sequence ID" value="VDH91627.1"/>
    <property type="molecule type" value="Genomic_DNA"/>
</dbReference>
<protein>
    <submittedName>
        <fullName evidence="5">Uncharacterized protein</fullName>
    </submittedName>
</protein>
<organism evidence="5 6">
    <name type="scientific">Mytilus galloprovincialis</name>
    <name type="common">Mediterranean mussel</name>
    <dbReference type="NCBI Taxonomy" id="29158"/>
    <lineage>
        <taxon>Eukaryota</taxon>
        <taxon>Metazoa</taxon>
        <taxon>Spiralia</taxon>
        <taxon>Lophotrochozoa</taxon>
        <taxon>Mollusca</taxon>
        <taxon>Bivalvia</taxon>
        <taxon>Autobranchia</taxon>
        <taxon>Pteriomorphia</taxon>
        <taxon>Mytilida</taxon>
        <taxon>Mytiloidea</taxon>
        <taxon>Mytilidae</taxon>
        <taxon>Mytilinae</taxon>
        <taxon>Mytilus</taxon>
    </lineage>
</organism>
<dbReference type="PANTHER" id="PTHR10276">
    <property type="entry name" value="CORE-BINDING FACTOR, BETA SUBUNIT"/>
    <property type="match status" value="1"/>
</dbReference>
<dbReference type="PANTHER" id="PTHR10276:SF3">
    <property type="entry name" value="CORE-BINDING FACTOR SUBUNIT BETA"/>
    <property type="match status" value="1"/>
</dbReference>
<gene>
    <name evidence="5" type="ORF">MGAL_10B083655</name>
</gene>
<accession>A0A8B6BJW0</accession>
<proteinExistence type="inferred from homology"/>
<reference evidence="5" key="1">
    <citation type="submission" date="2018-11" db="EMBL/GenBank/DDBJ databases">
        <authorList>
            <person name="Alioto T."/>
            <person name="Alioto T."/>
        </authorList>
    </citation>
    <scope>NUCLEOTIDE SEQUENCE</scope>
</reference>
<evidence type="ECO:0000256" key="3">
    <source>
        <dbReference type="ARBA" id="ARBA00025734"/>
    </source>
</evidence>
<comment type="subcellular location">
    <subcellularLocation>
        <location evidence="1">Nucleus</location>
    </subcellularLocation>
</comment>
<dbReference type="Pfam" id="PF02312">
    <property type="entry name" value="CBF_beta"/>
    <property type="match status" value="1"/>
</dbReference>
<sequence length="255" mass="29776">MNEVTSDSMLSFVANTLCCEVGNNNFRTMPRVVPDQRSSFDNDELFRKLSRECEVKYTGFRDRPTEERQLRFQTDCREGHAEIAFVATGTNIPLQFSSNAWSEREEDRLTTREFVDFDREPGKVHLKSQFILNGVCVIFRAALDLIRLDGVGSLDYDSDRAEAEDAMLREQVEQYNRRIRDFEIRQQQYRDQQDRRAEQEAEVSSSTQTRGAKMIADPPVRKQVVEVRVPVPLRPVAVNDPRRMFPLKHRHLYIL</sequence>
<name>A0A8B6BJW0_MYTGA</name>
<dbReference type="Proteomes" id="UP000596742">
    <property type="component" value="Unassembled WGS sequence"/>
</dbReference>
<comment type="caution">
    <text evidence="5">The sequence shown here is derived from an EMBL/GenBank/DDBJ whole genome shotgun (WGS) entry which is preliminary data.</text>
</comment>
<evidence type="ECO:0000313" key="5">
    <source>
        <dbReference type="EMBL" id="VDH91627.1"/>
    </source>
</evidence>
<evidence type="ECO:0000313" key="6">
    <source>
        <dbReference type="Proteomes" id="UP000596742"/>
    </source>
</evidence>
<dbReference type="AlphaFoldDB" id="A0A8B6BJW0"/>
<keyword evidence="6" id="KW-1185">Reference proteome</keyword>
<dbReference type="SUPFAM" id="SSF50723">
    <property type="entry name" value="Core binding factor beta, CBF"/>
    <property type="match status" value="1"/>
</dbReference>
<dbReference type="GO" id="GO:0003713">
    <property type="term" value="F:transcription coactivator activity"/>
    <property type="evidence" value="ECO:0007669"/>
    <property type="project" value="InterPro"/>
</dbReference>
<dbReference type="GO" id="GO:0043565">
    <property type="term" value="F:sequence-specific DNA binding"/>
    <property type="evidence" value="ECO:0007669"/>
    <property type="project" value="TreeGrafter"/>
</dbReference>
<dbReference type="GO" id="GO:0006357">
    <property type="term" value="P:regulation of transcription by RNA polymerase II"/>
    <property type="evidence" value="ECO:0007669"/>
    <property type="project" value="TreeGrafter"/>
</dbReference>
<evidence type="ECO:0000256" key="2">
    <source>
        <dbReference type="ARBA" id="ARBA00023242"/>
    </source>
</evidence>
<keyword evidence="2" id="KW-0539">Nucleus</keyword>
<dbReference type="InterPro" id="IPR036552">
    <property type="entry name" value="CBF_bsu_sf"/>
</dbReference>
<evidence type="ECO:0000256" key="4">
    <source>
        <dbReference type="SAM" id="MobiDB-lite"/>
    </source>
</evidence>
<dbReference type="Gene3D" id="2.40.250.10">
    <property type="entry name" value="Core binding factor, beta subunit"/>
    <property type="match status" value="1"/>
</dbReference>
<dbReference type="GO" id="GO:0016513">
    <property type="term" value="C:core-binding factor complex"/>
    <property type="evidence" value="ECO:0007669"/>
    <property type="project" value="TreeGrafter"/>
</dbReference>
<comment type="similarity">
    <text evidence="3">Belongs to the CBF-beta family.</text>
</comment>